<reference evidence="2" key="1">
    <citation type="journal article" date="2020" name="Stud. Mycol.">
        <title>101 Dothideomycetes genomes: a test case for predicting lifestyles and emergence of pathogens.</title>
        <authorList>
            <person name="Haridas S."/>
            <person name="Albert R."/>
            <person name="Binder M."/>
            <person name="Bloem J."/>
            <person name="Labutti K."/>
            <person name="Salamov A."/>
            <person name="Andreopoulos B."/>
            <person name="Baker S."/>
            <person name="Barry K."/>
            <person name="Bills G."/>
            <person name="Bluhm B."/>
            <person name="Cannon C."/>
            <person name="Castanera R."/>
            <person name="Culley D."/>
            <person name="Daum C."/>
            <person name="Ezra D."/>
            <person name="Gonzalez J."/>
            <person name="Henrissat B."/>
            <person name="Kuo A."/>
            <person name="Liang C."/>
            <person name="Lipzen A."/>
            <person name="Lutzoni F."/>
            <person name="Magnuson J."/>
            <person name="Mondo S."/>
            <person name="Nolan M."/>
            <person name="Ohm R."/>
            <person name="Pangilinan J."/>
            <person name="Park H.-J."/>
            <person name="Ramirez L."/>
            <person name="Alfaro M."/>
            <person name="Sun H."/>
            <person name="Tritt A."/>
            <person name="Yoshinaga Y."/>
            <person name="Zwiers L.-H."/>
            <person name="Turgeon B."/>
            <person name="Goodwin S."/>
            <person name="Spatafora J."/>
            <person name="Crous P."/>
            <person name="Grigoriev I."/>
        </authorList>
    </citation>
    <scope>NUCLEOTIDE SEQUENCE</scope>
    <source>
        <strain evidence="2">CBS 207.26</strain>
    </source>
</reference>
<dbReference type="InterPro" id="IPR009091">
    <property type="entry name" value="RCC1/BLIP-II"/>
</dbReference>
<proteinExistence type="predicted"/>
<dbReference type="GO" id="GO:0034551">
    <property type="term" value="P:mitochondrial respiratory chain complex III assembly"/>
    <property type="evidence" value="ECO:0007669"/>
    <property type="project" value="TreeGrafter"/>
</dbReference>
<feature type="repeat" description="RCC1" evidence="1">
    <location>
        <begin position="281"/>
        <end position="344"/>
    </location>
</feature>
<dbReference type="PROSITE" id="PS00626">
    <property type="entry name" value="RCC1_2"/>
    <property type="match status" value="1"/>
</dbReference>
<sequence length="605" mass="66793">MLRARCLPRVIIRVPHAPTASRNITTKSRNQARAAVHPYAQRRQQHFIRSVATVTALWGIATAWQWYNGERIFREVHAEEPLKETELNFEKPRRQAASKEDNRDIISSQHLQVKKSWESPGVYAWGSNSGRVVAPDSEETFIKTPRRIPFFDGALLRDIKLDRNFGAAIDEKGDLLQWGTAFSKDTIQPTHTLRGKNLISLAISRDRIIALSASGTVYSLPVSQQEQRTGPKPKSTSWIPFWTSSDNISYRIRTPSSLGWNERVTDVTSGLEHALLLTSQGRVFSFASGTQDFPSKGQLGIPGLTWETRPPGAFDIPHEITTLRGFPISKIATGDYHSLVSDSSGRAFAFGDNSAGQLGFEFNPESSYVDAPSLLPTQRLYAGTAQTASVTNVFAGGNTSFLTIDAVKNTPSGLATRDLGRMTADTWAFGFGLTGQLGIGRWVHTQSTPTKIPAFSGLFEYDERTCSVIPIRLSYLSVGANHAAAVMDNVASVTVPPSKFSSSKLTENDTNWGRDILFWGNNEFYQIGSGKRNNVAQPTYIQPLDQAAEAERASGVLEWGRQKVEKEMHRFQITPRQKIKIGGKTVSLEQRVVCGRGVSAVYSAT</sequence>
<protein>
    <submittedName>
        <fullName evidence="2">Mitochondrial protein-like protein Fmp25</fullName>
    </submittedName>
</protein>
<dbReference type="SUPFAM" id="SSF50985">
    <property type="entry name" value="RCC1/BLIP-II"/>
    <property type="match status" value="1"/>
</dbReference>
<evidence type="ECO:0000313" key="3">
    <source>
        <dbReference type="Proteomes" id="UP000800200"/>
    </source>
</evidence>
<dbReference type="OrthoDB" id="10256179at2759"/>
<dbReference type="Gene3D" id="2.130.10.30">
    <property type="entry name" value="Regulator of chromosome condensation 1/beta-lactamase-inhibitor protein II"/>
    <property type="match status" value="1"/>
</dbReference>
<dbReference type="AlphaFoldDB" id="A0A6A6DBG6"/>
<dbReference type="PANTHER" id="PTHR47563">
    <property type="entry name" value="PROTEIN FMP25, MITOCHONDRIAL"/>
    <property type="match status" value="1"/>
</dbReference>
<dbReference type="Proteomes" id="UP000800200">
    <property type="component" value="Unassembled WGS sequence"/>
</dbReference>
<dbReference type="Pfam" id="PF13540">
    <property type="entry name" value="RCC1_2"/>
    <property type="match status" value="1"/>
</dbReference>
<dbReference type="EMBL" id="ML994729">
    <property type="protein sequence ID" value="KAF2175539.1"/>
    <property type="molecule type" value="Genomic_DNA"/>
</dbReference>
<organism evidence="2 3">
    <name type="scientific">Zopfia rhizophila CBS 207.26</name>
    <dbReference type="NCBI Taxonomy" id="1314779"/>
    <lineage>
        <taxon>Eukaryota</taxon>
        <taxon>Fungi</taxon>
        <taxon>Dikarya</taxon>
        <taxon>Ascomycota</taxon>
        <taxon>Pezizomycotina</taxon>
        <taxon>Dothideomycetes</taxon>
        <taxon>Dothideomycetes incertae sedis</taxon>
        <taxon>Zopfiaceae</taxon>
        <taxon>Zopfia</taxon>
    </lineage>
</organism>
<dbReference type="InterPro" id="IPR000408">
    <property type="entry name" value="Reg_chr_condens"/>
</dbReference>
<gene>
    <name evidence="2" type="ORF">K469DRAFT_702060</name>
</gene>
<feature type="repeat" description="RCC1" evidence="1">
    <location>
        <begin position="424"/>
        <end position="489"/>
    </location>
</feature>
<feature type="repeat" description="RCC1" evidence="1">
    <location>
        <begin position="345"/>
        <end position="406"/>
    </location>
</feature>
<accession>A0A6A6DBG6</accession>
<dbReference type="PROSITE" id="PS50012">
    <property type="entry name" value="RCC1_3"/>
    <property type="match status" value="3"/>
</dbReference>
<keyword evidence="3" id="KW-1185">Reference proteome</keyword>
<name>A0A6A6DBG6_9PEZI</name>
<evidence type="ECO:0000313" key="2">
    <source>
        <dbReference type="EMBL" id="KAF2175539.1"/>
    </source>
</evidence>
<evidence type="ECO:0000256" key="1">
    <source>
        <dbReference type="PROSITE-ProRule" id="PRU00235"/>
    </source>
</evidence>
<dbReference type="PANTHER" id="PTHR47563:SF1">
    <property type="entry name" value="PROTEIN FMP25, MITOCHONDRIAL"/>
    <property type="match status" value="1"/>
</dbReference>
<dbReference type="GO" id="GO:0005743">
    <property type="term" value="C:mitochondrial inner membrane"/>
    <property type="evidence" value="ECO:0007669"/>
    <property type="project" value="TreeGrafter"/>
</dbReference>
<dbReference type="InterPro" id="IPR053245">
    <property type="entry name" value="MitoProcess-Associated"/>
</dbReference>